<dbReference type="AlphaFoldDB" id="A0A4C1ZVQ8"/>
<evidence type="ECO:0000313" key="2">
    <source>
        <dbReference type="EMBL" id="GBP92941.1"/>
    </source>
</evidence>
<sequence length="141" mass="15482">MGVVESAGVHAQVEAGGHPLDRQEADSVRRPLQDRWNNTQHAVPWPTCCSTKVGQLDRCYFSSGEFEFRLSAQPSSPHSPSIIYPIPTQETGNALVPSSGVVEIRQQYFASENHCALAQSGVQTAARDRTPLCEFSGSRRR</sequence>
<dbReference type="Proteomes" id="UP000299102">
    <property type="component" value="Unassembled WGS sequence"/>
</dbReference>
<proteinExistence type="predicted"/>
<feature type="region of interest" description="Disordered" evidence="1">
    <location>
        <begin position="1"/>
        <end position="25"/>
    </location>
</feature>
<evidence type="ECO:0000256" key="1">
    <source>
        <dbReference type="SAM" id="MobiDB-lite"/>
    </source>
</evidence>
<dbReference type="EMBL" id="BGZK01002323">
    <property type="protein sequence ID" value="GBP92941.1"/>
    <property type="molecule type" value="Genomic_DNA"/>
</dbReference>
<reference evidence="2 3" key="1">
    <citation type="journal article" date="2019" name="Commun. Biol.">
        <title>The bagworm genome reveals a unique fibroin gene that provides high tensile strength.</title>
        <authorList>
            <person name="Kono N."/>
            <person name="Nakamura H."/>
            <person name="Ohtoshi R."/>
            <person name="Tomita M."/>
            <person name="Numata K."/>
            <person name="Arakawa K."/>
        </authorList>
    </citation>
    <scope>NUCLEOTIDE SEQUENCE [LARGE SCALE GENOMIC DNA]</scope>
</reference>
<organism evidence="2 3">
    <name type="scientific">Eumeta variegata</name>
    <name type="common">Bagworm moth</name>
    <name type="synonym">Eumeta japonica</name>
    <dbReference type="NCBI Taxonomy" id="151549"/>
    <lineage>
        <taxon>Eukaryota</taxon>
        <taxon>Metazoa</taxon>
        <taxon>Ecdysozoa</taxon>
        <taxon>Arthropoda</taxon>
        <taxon>Hexapoda</taxon>
        <taxon>Insecta</taxon>
        <taxon>Pterygota</taxon>
        <taxon>Neoptera</taxon>
        <taxon>Endopterygota</taxon>
        <taxon>Lepidoptera</taxon>
        <taxon>Glossata</taxon>
        <taxon>Ditrysia</taxon>
        <taxon>Tineoidea</taxon>
        <taxon>Psychidae</taxon>
        <taxon>Oiketicinae</taxon>
        <taxon>Eumeta</taxon>
    </lineage>
</organism>
<name>A0A4C1ZVQ8_EUMVA</name>
<gene>
    <name evidence="2" type="ORF">EVAR_66487_1</name>
</gene>
<keyword evidence="3" id="KW-1185">Reference proteome</keyword>
<evidence type="ECO:0000313" key="3">
    <source>
        <dbReference type="Proteomes" id="UP000299102"/>
    </source>
</evidence>
<accession>A0A4C1ZVQ8</accession>
<comment type="caution">
    <text evidence="2">The sequence shown here is derived from an EMBL/GenBank/DDBJ whole genome shotgun (WGS) entry which is preliminary data.</text>
</comment>
<protein>
    <submittedName>
        <fullName evidence="2">Uncharacterized protein</fullName>
    </submittedName>
</protein>